<comment type="caution">
    <text evidence="1">The sequence shown here is derived from an EMBL/GenBank/DDBJ whole genome shotgun (WGS) entry which is preliminary data.</text>
</comment>
<dbReference type="EMBL" id="JACIFZ010000001">
    <property type="protein sequence ID" value="MBB4220465.1"/>
    <property type="molecule type" value="Genomic_DNA"/>
</dbReference>
<evidence type="ECO:0000313" key="1">
    <source>
        <dbReference type="EMBL" id="MBB4220465.1"/>
    </source>
</evidence>
<proteinExistence type="predicted"/>
<dbReference type="NCBIfam" id="TIGR03359">
    <property type="entry name" value="VI_chp_6"/>
    <property type="match status" value="1"/>
</dbReference>
<dbReference type="Pfam" id="PF05947">
    <property type="entry name" value="T6SS_TssF"/>
    <property type="match status" value="1"/>
</dbReference>
<sequence>MSDIQHSDLLQYYKRELSYLRGQGADFAQRYPKVASRLSLHGGESLDPHTERLIESVAFLSARVHRDLDQEFPDVAYALLDNLCPSLVQPLPSMSVAQFGLDPAQGKVTAGFRVPRHTMLHARTSPHAPGAPGASSQDCRFRTAWDTLLWPLRITRAAIDSDAVLRLALECEEQTDFSELEIDSLRIHLQGDWMTTMPLYDALVSGVKSVAVVPEGGMAQMLPADAWREVGFAEGEEVLPQPANAQPAYGLLQEYFAFPRKFHFFDLHHLRSRLGGGRRCEIAFQLDRSTRALRYIDADNFQLGCTPIVNLFPRVSEPLAMDQRHYEYMLVPDRQRDATTEVHSIVSVVASDPDADKPVNVPGFAALGHVDGAPDAKDGTVFWSARREPCLRQNIPGTDVFLSFVDQGKAHTRPAQPVVYAHLLCTNRRLAEQVPVGARLLAEGPPQPTHVRCLYEPTAQRDPPLGSETLWRLVSLLTLNHQSLVDGSTGREQLREMLLLFASDSRRDHAQIRGIAGLSARGVTAHVGTEAWRGYCRGTQVTLEFEDDAFVGGSPLMMSAVLARFFAMYTSVNSFVRLAVRSGEEIRKQWPPMTGRQVVL</sequence>
<gene>
    <name evidence="1" type="ORF">GGD71_001212</name>
</gene>
<name>A0A840FJZ3_9BURK</name>
<evidence type="ECO:0000313" key="2">
    <source>
        <dbReference type="Proteomes" id="UP000524450"/>
    </source>
</evidence>
<dbReference type="PANTHER" id="PTHR35370">
    <property type="entry name" value="CYTOPLASMIC PROTEIN-RELATED-RELATED"/>
    <property type="match status" value="1"/>
</dbReference>
<dbReference type="PANTHER" id="PTHR35370:SF1">
    <property type="entry name" value="TYPE VI SECRETION SYSTEM COMPONENT TSSF1"/>
    <property type="match status" value="1"/>
</dbReference>
<dbReference type="AlphaFoldDB" id="A0A840FJZ3"/>
<organism evidence="1 2">
    <name type="scientific">Variovorax guangxiensis</name>
    <dbReference type="NCBI Taxonomy" id="1775474"/>
    <lineage>
        <taxon>Bacteria</taxon>
        <taxon>Pseudomonadati</taxon>
        <taxon>Pseudomonadota</taxon>
        <taxon>Betaproteobacteria</taxon>
        <taxon>Burkholderiales</taxon>
        <taxon>Comamonadaceae</taxon>
        <taxon>Variovorax</taxon>
    </lineage>
</organism>
<reference evidence="1 2" key="1">
    <citation type="submission" date="2020-08" db="EMBL/GenBank/DDBJ databases">
        <title>Genomic Encyclopedia of Type Strains, Phase IV (KMG-V): Genome sequencing to study the core and pangenomes of soil and plant-associated prokaryotes.</title>
        <authorList>
            <person name="Whitman W."/>
        </authorList>
    </citation>
    <scope>NUCLEOTIDE SEQUENCE [LARGE SCALE GENOMIC DNA]</scope>
    <source>
        <strain evidence="1 2">34/80</strain>
    </source>
</reference>
<dbReference type="InterPro" id="IPR010272">
    <property type="entry name" value="T6SS_TssF"/>
</dbReference>
<protein>
    <submittedName>
        <fullName evidence="1">Type VI secretion system protein ImpG</fullName>
    </submittedName>
</protein>
<accession>A0A840FJZ3</accession>
<dbReference type="PIRSF" id="PIRSF028304">
    <property type="entry name" value="UCP028304"/>
    <property type="match status" value="1"/>
</dbReference>
<dbReference type="Proteomes" id="UP000524450">
    <property type="component" value="Unassembled WGS sequence"/>
</dbReference>